<evidence type="ECO:0000313" key="1">
    <source>
        <dbReference type="EMBL" id="GGD96829.1"/>
    </source>
</evidence>
<comment type="caution">
    <text evidence="2">The sequence shown here is derived from an EMBL/GenBank/DDBJ whole genome shotgun (WGS) entry which is preliminary data.</text>
</comment>
<reference evidence="1" key="4">
    <citation type="submission" date="2024-05" db="EMBL/GenBank/DDBJ databases">
        <authorList>
            <person name="Sun Q."/>
            <person name="Zhou Y."/>
        </authorList>
    </citation>
    <scope>NUCLEOTIDE SEQUENCE</scope>
    <source>
        <strain evidence="1">CGMCC 1.11013</strain>
    </source>
</reference>
<dbReference type="EMBL" id="JFHE01000091">
    <property type="protein sequence ID" value="KDR25014.1"/>
    <property type="molecule type" value="Genomic_DNA"/>
</dbReference>
<dbReference type="Proteomes" id="UP000027439">
    <property type="component" value="Unassembled WGS sequence"/>
</dbReference>
<reference evidence="1" key="1">
    <citation type="journal article" date="2014" name="Int. J. Syst. Evol. Microbiol.">
        <title>Complete genome of a new Firmicutes species belonging to the dominant human colonic microbiota ('Ruminococcus bicirculans') reveals two chromosomes and a selective capacity to utilize plant glucans.</title>
        <authorList>
            <consortium name="NISC Comparative Sequencing Program"/>
            <person name="Wegmann U."/>
            <person name="Louis P."/>
            <person name="Goesmann A."/>
            <person name="Henrissat B."/>
            <person name="Duncan S.H."/>
            <person name="Flint H.J."/>
        </authorList>
    </citation>
    <scope>NUCLEOTIDE SEQUENCE</scope>
    <source>
        <strain evidence="1">CGMCC 1.11013</strain>
    </source>
</reference>
<evidence type="ECO:0000313" key="3">
    <source>
        <dbReference type="Proteomes" id="UP000027439"/>
    </source>
</evidence>
<evidence type="ECO:0000313" key="2">
    <source>
        <dbReference type="EMBL" id="KDR25014.1"/>
    </source>
</evidence>
<reference evidence="4" key="3">
    <citation type="journal article" date="2019" name="Int. J. Syst. Evol. Microbiol.">
        <title>The Global Catalogue of Microorganisms (GCM) 10K type strain sequencing project: providing services to taxonomists for standard genome sequencing and annotation.</title>
        <authorList>
            <consortium name="The Broad Institute Genomics Platform"/>
            <consortium name="The Broad Institute Genome Sequencing Center for Infectious Disease"/>
            <person name="Wu L."/>
            <person name="Ma J."/>
        </authorList>
    </citation>
    <scope>NUCLEOTIDE SEQUENCE [LARGE SCALE GENOMIC DNA]</scope>
    <source>
        <strain evidence="4">CGMCC 1.11013</strain>
    </source>
</reference>
<sequence length="72" mass="7000">MMRHELPPDPIAPGACGVCEASAAGTLIALPGFAHAVAACMGGAVAAVSIATVTLAADEDLRPTTGAQIQAT</sequence>
<dbReference type="EMBL" id="BMEG01000018">
    <property type="protein sequence ID" value="GGD96829.1"/>
    <property type="molecule type" value="Genomic_DNA"/>
</dbReference>
<keyword evidence="4" id="KW-1185">Reference proteome</keyword>
<dbReference type="Proteomes" id="UP000597138">
    <property type="component" value="Unassembled WGS sequence"/>
</dbReference>
<evidence type="ECO:0000313" key="4">
    <source>
        <dbReference type="Proteomes" id="UP000597138"/>
    </source>
</evidence>
<reference evidence="2 3" key="2">
    <citation type="submission" date="2014-03" db="EMBL/GenBank/DDBJ databases">
        <title>Draft Genome Sequences of Four Burkholderia Strains.</title>
        <authorList>
            <person name="Liu X.Y."/>
            <person name="Li C.X."/>
            <person name="Xu J.H."/>
        </authorList>
    </citation>
    <scope>NUCLEOTIDE SEQUENCE [LARGE SCALE GENOMIC DNA]</scope>
    <source>
        <strain evidence="2 3">R27</strain>
    </source>
</reference>
<dbReference type="RefSeq" id="WP_035970957.1">
    <property type="nucleotide sequence ID" value="NZ_BMEG01000018.1"/>
</dbReference>
<proteinExistence type="predicted"/>
<organism evidence="2 3">
    <name type="scientific">Caballeronia grimmiae</name>
    <dbReference type="NCBI Taxonomy" id="1071679"/>
    <lineage>
        <taxon>Bacteria</taxon>
        <taxon>Pseudomonadati</taxon>
        <taxon>Pseudomonadota</taxon>
        <taxon>Betaproteobacteria</taxon>
        <taxon>Burkholderiales</taxon>
        <taxon>Burkholderiaceae</taxon>
        <taxon>Caballeronia</taxon>
    </lineage>
</organism>
<name>A0A069NBJ7_9BURK</name>
<dbReference type="OrthoDB" id="9864717at2"/>
<gene>
    <name evidence="2" type="ORF">BG57_32985</name>
    <name evidence="1" type="ORF">GCM10010985_59410</name>
</gene>
<protein>
    <submittedName>
        <fullName evidence="2">Uncharacterized protein</fullName>
    </submittedName>
</protein>
<accession>A0A069NBJ7</accession>
<dbReference type="AlphaFoldDB" id="A0A069NBJ7"/>